<dbReference type="RefSeq" id="WP_185958341.1">
    <property type="nucleotide sequence ID" value="NZ_FXTH01000007.1"/>
</dbReference>
<evidence type="ECO:0000313" key="5">
    <source>
        <dbReference type="EMBL" id="SMO63518.1"/>
    </source>
</evidence>
<dbReference type="PROSITE" id="PS00149">
    <property type="entry name" value="SULFATASE_2"/>
    <property type="match status" value="1"/>
</dbReference>
<evidence type="ECO:0000256" key="2">
    <source>
        <dbReference type="ARBA" id="ARBA00022801"/>
    </source>
</evidence>
<evidence type="ECO:0000259" key="4">
    <source>
        <dbReference type="Pfam" id="PF16347"/>
    </source>
</evidence>
<reference evidence="5 6" key="1">
    <citation type="submission" date="2017-05" db="EMBL/GenBank/DDBJ databases">
        <authorList>
            <person name="Varghese N."/>
            <person name="Submissions S."/>
        </authorList>
    </citation>
    <scope>NUCLEOTIDE SEQUENCE [LARGE SCALE GENOMIC DNA]</scope>
    <source>
        <strain evidence="5 6">DSM 21194</strain>
    </source>
</reference>
<comment type="similarity">
    <text evidence="1">Belongs to the sulfatase family.</text>
</comment>
<keyword evidence="3" id="KW-0732">Signal</keyword>
<dbReference type="InterPro" id="IPR017850">
    <property type="entry name" value="Alkaline_phosphatase_core_sf"/>
</dbReference>
<dbReference type="Pfam" id="PF16347">
    <property type="entry name" value="SGSH_C"/>
    <property type="match status" value="1"/>
</dbReference>
<sequence length="528" mass="61547">MNISFRQLCGLVFLLFPVGFGACSEVSEQEDRPNIIFIMTDDQAVRTISAYQGGINQTPSIDRLAKEGVLFQNNFVANSICNPSRASILTGKHSHRNGVVGNASPWNNDQTLLPRLLQQAGYTTALVGKWHLNNPPGDEFDYSDRLTGAGKQGFYYNPEFEKGSGEKETLQGHATDLVTQKALRWLSEHSGQQNPFMLFVQFKAPHVPRMPAFRFLDRYENDTIPEPKTLLDDYRRRASYAEQANMRVHYNPVPLKEEHNPEENIYYARMSEDQREQWHRFRDPETQRYRALKREGLLEGDEHLKFAYQKFIKDYLRLIDGVDENVGRLLDWLDTRPEIKKNTVVVYTSDQGFFTGQHGWAEKRFMYEESIQMPLLIRWPGQITPGSRVEALTQNIDFAPTFLEMADLDVPSEMQGRSLLPLLSEKPPADWRQSIYYHYYDHGLHNVPRHDGVRTDRYKLIHFYTDDVWEFYDLSRDPHEVHNRYGDKAYEDRVKKMKAELNRLRNFYGVPPDHFKPPYVKAGPEQEL</sequence>
<dbReference type="CDD" id="cd16031">
    <property type="entry name" value="G6S_like"/>
    <property type="match status" value="1"/>
</dbReference>
<accession>A0A521CVR6</accession>
<feature type="signal peptide" evidence="3">
    <location>
        <begin position="1"/>
        <end position="22"/>
    </location>
</feature>
<dbReference type="InterPro" id="IPR024607">
    <property type="entry name" value="Sulfatase_CS"/>
</dbReference>
<protein>
    <submittedName>
        <fullName evidence="5">Arylsulfatase A</fullName>
    </submittedName>
</protein>
<evidence type="ECO:0000313" key="6">
    <source>
        <dbReference type="Proteomes" id="UP000317593"/>
    </source>
</evidence>
<gene>
    <name evidence="5" type="ORF">SAMN06265218_107161</name>
</gene>
<dbReference type="PANTHER" id="PTHR43108:SF6">
    <property type="entry name" value="N-SULPHOGLUCOSAMINE SULPHOHYDROLASE"/>
    <property type="match status" value="1"/>
</dbReference>
<dbReference type="SUPFAM" id="SSF53649">
    <property type="entry name" value="Alkaline phosphatase-like"/>
    <property type="match status" value="1"/>
</dbReference>
<proteinExistence type="inferred from homology"/>
<dbReference type="Proteomes" id="UP000317593">
    <property type="component" value="Unassembled WGS sequence"/>
</dbReference>
<feature type="domain" description="N-sulphoglucosamine sulphohydrolase C-terminal" evidence="4">
    <location>
        <begin position="356"/>
        <end position="505"/>
    </location>
</feature>
<dbReference type="PANTHER" id="PTHR43108">
    <property type="entry name" value="N-ACETYLGLUCOSAMINE-6-SULFATASE FAMILY MEMBER"/>
    <property type="match status" value="1"/>
</dbReference>
<organism evidence="5 6">
    <name type="scientific">Fodinibius sediminis</name>
    <dbReference type="NCBI Taxonomy" id="1214077"/>
    <lineage>
        <taxon>Bacteria</taxon>
        <taxon>Pseudomonadati</taxon>
        <taxon>Balneolota</taxon>
        <taxon>Balneolia</taxon>
        <taxon>Balneolales</taxon>
        <taxon>Balneolaceae</taxon>
        <taxon>Fodinibius</taxon>
    </lineage>
</organism>
<dbReference type="Gene3D" id="3.40.720.10">
    <property type="entry name" value="Alkaline Phosphatase, subunit A"/>
    <property type="match status" value="1"/>
</dbReference>
<feature type="chain" id="PRO_5021718609" evidence="3">
    <location>
        <begin position="23"/>
        <end position="528"/>
    </location>
</feature>
<name>A0A521CVR6_9BACT</name>
<dbReference type="InterPro" id="IPR032506">
    <property type="entry name" value="SGSH_C"/>
</dbReference>
<keyword evidence="2" id="KW-0378">Hydrolase</keyword>
<dbReference type="AlphaFoldDB" id="A0A521CVR6"/>
<dbReference type="GO" id="GO:0016787">
    <property type="term" value="F:hydrolase activity"/>
    <property type="evidence" value="ECO:0007669"/>
    <property type="project" value="UniProtKB-KW"/>
</dbReference>
<keyword evidence="6" id="KW-1185">Reference proteome</keyword>
<dbReference type="EMBL" id="FXTH01000007">
    <property type="protein sequence ID" value="SMO63518.1"/>
    <property type="molecule type" value="Genomic_DNA"/>
</dbReference>
<evidence type="ECO:0000256" key="1">
    <source>
        <dbReference type="ARBA" id="ARBA00008779"/>
    </source>
</evidence>
<dbReference type="PROSITE" id="PS51257">
    <property type="entry name" value="PROKAR_LIPOPROTEIN"/>
    <property type="match status" value="1"/>
</dbReference>
<evidence type="ECO:0000256" key="3">
    <source>
        <dbReference type="SAM" id="SignalP"/>
    </source>
</evidence>